<evidence type="ECO:0000313" key="2">
    <source>
        <dbReference type="EMBL" id="KAJ7041438.1"/>
    </source>
</evidence>
<accession>A0AAD6X726</accession>
<feature type="compositionally biased region" description="Pro residues" evidence="1">
    <location>
        <begin position="67"/>
        <end position="77"/>
    </location>
</feature>
<feature type="region of interest" description="Disordered" evidence="1">
    <location>
        <begin position="67"/>
        <end position="94"/>
    </location>
</feature>
<dbReference type="AlphaFoldDB" id="A0AAD6X726"/>
<feature type="compositionally biased region" description="Polar residues" evidence="1">
    <location>
        <begin position="1"/>
        <end position="24"/>
    </location>
</feature>
<gene>
    <name evidence="2" type="ORF">C8F04DRAFT_158270</name>
</gene>
<dbReference type="Proteomes" id="UP001218188">
    <property type="component" value="Unassembled WGS sequence"/>
</dbReference>
<dbReference type="EMBL" id="JARJCM010000017">
    <property type="protein sequence ID" value="KAJ7041438.1"/>
    <property type="molecule type" value="Genomic_DNA"/>
</dbReference>
<feature type="compositionally biased region" description="Low complexity" evidence="1">
    <location>
        <begin position="150"/>
        <end position="171"/>
    </location>
</feature>
<organism evidence="2 3">
    <name type="scientific">Mycena alexandri</name>
    <dbReference type="NCBI Taxonomy" id="1745969"/>
    <lineage>
        <taxon>Eukaryota</taxon>
        <taxon>Fungi</taxon>
        <taxon>Dikarya</taxon>
        <taxon>Basidiomycota</taxon>
        <taxon>Agaricomycotina</taxon>
        <taxon>Agaricomycetes</taxon>
        <taxon>Agaricomycetidae</taxon>
        <taxon>Agaricales</taxon>
        <taxon>Marasmiineae</taxon>
        <taxon>Mycenaceae</taxon>
        <taxon>Mycena</taxon>
    </lineage>
</organism>
<sequence>MTFPLSLSSNSFTQHQSRSSTQITKAKPYELPRLAIGASNNSNGTFNNNSNSQSRPTFLTHILNPCSPPSSPQPKPTALPWILNPRNEPAAPTPASPLPLPPMNEHFPSVLAHVDFHSVPEDALPSIRAVFPASFTSLPPSPRPRALDDTAPTAPPTFSASSSTSTNPAPRAHTDADKPSASAFPFQFTFPPPLHRPPTLYGSFCDSHPAYALVRQCCELAAHACRDQIEQQPARCTDAAHTCTPSTRRPLPHASLWVSVPSAATYAPPSPIRCRWR</sequence>
<feature type="region of interest" description="Disordered" evidence="1">
    <location>
        <begin position="138"/>
        <end position="178"/>
    </location>
</feature>
<evidence type="ECO:0000313" key="3">
    <source>
        <dbReference type="Proteomes" id="UP001218188"/>
    </source>
</evidence>
<name>A0AAD6X726_9AGAR</name>
<comment type="caution">
    <text evidence="2">The sequence shown here is derived from an EMBL/GenBank/DDBJ whole genome shotgun (WGS) entry which is preliminary data.</text>
</comment>
<feature type="region of interest" description="Disordered" evidence="1">
    <location>
        <begin position="1"/>
        <end position="28"/>
    </location>
</feature>
<protein>
    <submittedName>
        <fullName evidence="2">Uncharacterized protein</fullName>
    </submittedName>
</protein>
<reference evidence="2" key="1">
    <citation type="submission" date="2023-03" db="EMBL/GenBank/DDBJ databases">
        <title>Massive genome expansion in bonnet fungi (Mycena s.s.) driven by repeated elements and novel gene families across ecological guilds.</title>
        <authorList>
            <consortium name="Lawrence Berkeley National Laboratory"/>
            <person name="Harder C.B."/>
            <person name="Miyauchi S."/>
            <person name="Viragh M."/>
            <person name="Kuo A."/>
            <person name="Thoen E."/>
            <person name="Andreopoulos B."/>
            <person name="Lu D."/>
            <person name="Skrede I."/>
            <person name="Drula E."/>
            <person name="Henrissat B."/>
            <person name="Morin E."/>
            <person name="Kohler A."/>
            <person name="Barry K."/>
            <person name="LaButti K."/>
            <person name="Morin E."/>
            <person name="Salamov A."/>
            <person name="Lipzen A."/>
            <person name="Mereny Z."/>
            <person name="Hegedus B."/>
            <person name="Baldrian P."/>
            <person name="Stursova M."/>
            <person name="Weitz H."/>
            <person name="Taylor A."/>
            <person name="Grigoriev I.V."/>
            <person name="Nagy L.G."/>
            <person name="Martin F."/>
            <person name="Kauserud H."/>
        </authorList>
    </citation>
    <scope>NUCLEOTIDE SEQUENCE</scope>
    <source>
        <strain evidence="2">CBHHK200</strain>
    </source>
</reference>
<evidence type="ECO:0000256" key="1">
    <source>
        <dbReference type="SAM" id="MobiDB-lite"/>
    </source>
</evidence>
<keyword evidence="3" id="KW-1185">Reference proteome</keyword>
<proteinExistence type="predicted"/>